<dbReference type="GO" id="GO:0071949">
    <property type="term" value="F:FAD binding"/>
    <property type="evidence" value="ECO:0007669"/>
    <property type="project" value="InterPro"/>
</dbReference>
<dbReference type="EMBL" id="JAFJYH010000027">
    <property type="protein sequence ID" value="KAG4423927.1"/>
    <property type="molecule type" value="Genomic_DNA"/>
</dbReference>
<feature type="domain" description="FAD-binding" evidence="6">
    <location>
        <begin position="6"/>
        <end position="235"/>
    </location>
</feature>
<sequence>MAIISKVLIIGGGPAGIAAALQLQKANNIKPVIYETRTEPTTLGGALGIPSNGSRLLERLGLWDELLARGSTGSELAVHSVKGHVIGTMDMTRWSKGKTGFGYMRIRRVELMEVLMNAAQKASIPIHFDKKLVSINEHDGKVTATFADGTSDTGDLLIGCDGIHSAVRTKYIDPDIVPEYSGISNVFSIVPTSELPPEASTLQGINATLTTDGLIALTPCTAAQDNIYWFFSREVKMPDSSNTRDGWEQHGKKEVDEFKSTMTGYLKDLRGDWGDMLRQVVNQTSVVKFYPIFRLPLGGKWSKGRCLIIGDAAHAMQPHASQGVSMALEDAFLLSRILREKPEYTVADTFRVYDERRRPRVDEMVKTAERNGGVRKQTSPWKLAVNEKVATGALWAYQAFGLEKFGLGQKPLAYDPEEENIDLHRA</sequence>
<accession>A0A8H7WFP5</accession>
<dbReference type="PANTHER" id="PTHR13789">
    <property type="entry name" value="MONOOXYGENASE"/>
    <property type="match status" value="1"/>
</dbReference>
<keyword evidence="3" id="KW-0274">FAD</keyword>
<keyword evidence="2" id="KW-0285">Flavoprotein</keyword>
<dbReference type="FunFam" id="3.50.50.60:FF:000156">
    <property type="entry name" value="Salicylate hydroxylase, putative"/>
    <property type="match status" value="1"/>
</dbReference>
<evidence type="ECO:0000256" key="1">
    <source>
        <dbReference type="ARBA" id="ARBA00007992"/>
    </source>
</evidence>
<comment type="similarity">
    <text evidence="1">Belongs to the paxM FAD-dependent monooxygenase family.</text>
</comment>
<dbReference type="SUPFAM" id="SSF51905">
    <property type="entry name" value="FAD/NAD(P)-binding domain"/>
    <property type="match status" value="1"/>
</dbReference>
<evidence type="ECO:0000256" key="3">
    <source>
        <dbReference type="ARBA" id="ARBA00022827"/>
    </source>
</evidence>
<evidence type="ECO:0000259" key="6">
    <source>
        <dbReference type="Pfam" id="PF01494"/>
    </source>
</evidence>
<evidence type="ECO:0000256" key="5">
    <source>
        <dbReference type="ARBA" id="ARBA00023033"/>
    </source>
</evidence>
<keyword evidence="5" id="KW-0503">Monooxygenase</keyword>
<dbReference type="GO" id="GO:0004497">
    <property type="term" value="F:monooxygenase activity"/>
    <property type="evidence" value="ECO:0007669"/>
    <property type="project" value="UniProtKB-KW"/>
</dbReference>
<evidence type="ECO:0000313" key="7">
    <source>
        <dbReference type="EMBL" id="KAG4423927.1"/>
    </source>
</evidence>
<gene>
    <name evidence="7" type="ORF">IFR04_002922</name>
</gene>
<dbReference type="Pfam" id="PF01494">
    <property type="entry name" value="FAD_binding_3"/>
    <property type="match status" value="2"/>
</dbReference>
<reference evidence="7" key="1">
    <citation type="submission" date="2021-02" db="EMBL/GenBank/DDBJ databases">
        <title>Genome sequence Cadophora malorum strain M34.</title>
        <authorList>
            <person name="Stefanovic E."/>
            <person name="Vu D."/>
            <person name="Scully C."/>
            <person name="Dijksterhuis J."/>
            <person name="Roader J."/>
            <person name="Houbraken J."/>
        </authorList>
    </citation>
    <scope>NUCLEOTIDE SEQUENCE</scope>
    <source>
        <strain evidence="7">M34</strain>
    </source>
</reference>
<dbReference type="InterPro" id="IPR002938">
    <property type="entry name" value="FAD-bd"/>
</dbReference>
<dbReference type="PRINTS" id="PR00420">
    <property type="entry name" value="RNGMNOXGNASE"/>
</dbReference>
<keyword evidence="4" id="KW-0560">Oxidoreductase</keyword>
<dbReference type="InterPro" id="IPR050493">
    <property type="entry name" value="FAD-dep_Monooxygenase_BioMet"/>
</dbReference>
<protein>
    <recommendedName>
        <fullName evidence="6">FAD-binding domain-containing protein</fullName>
    </recommendedName>
</protein>
<comment type="caution">
    <text evidence="7">The sequence shown here is derived from an EMBL/GenBank/DDBJ whole genome shotgun (WGS) entry which is preliminary data.</text>
</comment>
<organism evidence="7 8">
    <name type="scientific">Cadophora malorum</name>
    <dbReference type="NCBI Taxonomy" id="108018"/>
    <lineage>
        <taxon>Eukaryota</taxon>
        <taxon>Fungi</taxon>
        <taxon>Dikarya</taxon>
        <taxon>Ascomycota</taxon>
        <taxon>Pezizomycotina</taxon>
        <taxon>Leotiomycetes</taxon>
        <taxon>Helotiales</taxon>
        <taxon>Ploettnerulaceae</taxon>
        <taxon>Cadophora</taxon>
    </lineage>
</organism>
<evidence type="ECO:0000313" key="8">
    <source>
        <dbReference type="Proteomes" id="UP000664132"/>
    </source>
</evidence>
<dbReference type="Proteomes" id="UP000664132">
    <property type="component" value="Unassembled WGS sequence"/>
</dbReference>
<proteinExistence type="inferred from homology"/>
<keyword evidence="8" id="KW-1185">Reference proteome</keyword>
<dbReference type="PANTHER" id="PTHR13789:SF309">
    <property type="entry name" value="PUTATIVE (AFU_ORTHOLOGUE AFUA_6G14510)-RELATED"/>
    <property type="match status" value="1"/>
</dbReference>
<dbReference type="AlphaFoldDB" id="A0A8H7WFP5"/>
<feature type="domain" description="FAD-binding" evidence="6">
    <location>
        <begin position="300"/>
        <end position="367"/>
    </location>
</feature>
<dbReference type="InterPro" id="IPR036188">
    <property type="entry name" value="FAD/NAD-bd_sf"/>
</dbReference>
<name>A0A8H7WFP5_9HELO</name>
<evidence type="ECO:0000256" key="4">
    <source>
        <dbReference type="ARBA" id="ARBA00023002"/>
    </source>
</evidence>
<dbReference type="Gene3D" id="3.50.50.60">
    <property type="entry name" value="FAD/NAD(P)-binding domain"/>
    <property type="match status" value="1"/>
</dbReference>
<dbReference type="OrthoDB" id="16820at2759"/>
<evidence type="ECO:0000256" key="2">
    <source>
        <dbReference type="ARBA" id="ARBA00022630"/>
    </source>
</evidence>